<evidence type="ECO:0000256" key="1">
    <source>
        <dbReference type="SAM" id="SignalP"/>
    </source>
</evidence>
<organism evidence="2 3">
    <name type="scientific">Aristolochia fimbriata</name>
    <name type="common">White veined hardy Dutchman's pipe vine</name>
    <dbReference type="NCBI Taxonomy" id="158543"/>
    <lineage>
        <taxon>Eukaryota</taxon>
        <taxon>Viridiplantae</taxon>
        <taxon>Streptophyta</taxon>
        <taxon>Embryophyta</taxon>
        <taxon>Tracheophyta</taxon>
        <taxon>Spermatophyta</taxon>
        <taxon>Magnoliopsida</taxon>
        <taxon>Magnoliidae</taxon>
        <taxon>Piperales</taxon>
        <taxon>Aristolochiaceae</taxon>
        <taxon>Aristolochia</taxon>
    </lineage>
</organism>
<gene>
    <name evidence="2" type="ORF">H6P81_000723</name>
</gene>
<keyword evidence="1" id="KW-0732">Signal</keyword>
<sequence length="106" mass="11693">MKNTSILLPLLLLVLLLLSATTAVRSGTIGPGATELVVKPTVSKHMARRRLAPAMNPMDLAAPAPIPAEHDTTIVFEYYYMQRDDCRSKSFQIDRATSILVMHICI</sequence>
<feature type="chain" id="PRO_5043742463" evidence="1">
    <location>
        <begin position="27"/>
        <end position="106"/>
    </location>
</feature>
<name>A0AAV7F4X3_ARIFI</name>
<keyword evidence="3" id="KW-1185">Reference proteome</keyword>
<feature type="signal peptide" evidence="1">
    <location>
        <begin position="1"/>
        <end position="26"/>
    </location>
</feature>
<protein>
    <submittedName>
        <fullName evidence="2">Uncharacterized protein</fullName>
    </submittedName>
</protein>
<accession>A0AAV7F4X3</accession>
<reference evidence="2 3" key="1">
    <citation type="submission" date="2021-07" db="EMBL/GenBank/DDBJ databases">
        <title>The Aristolochia fimbriata genome: insights into angiosperm evolution, floral development and chemical biosynthesis.</title>
        <authorList>
            <person name="Jiao Y."/>
        </authorList>
    </citation>
    <scope>NUCLEOTIDE SEQUENCE [LARGE SCALE GENOMIC DNA]</scope>
    <source>
        <strain evidence="2">IBCAS-2021</strain>
        <tissue evidence="2">Leaf</tissue>
    </source>
</reference>
<dbReference type="Proteomes" id="UP000825729">
    <property type="component" value="Unassembled WGS sequence"/>
</dbReference>
<comment type="caution">
    <text evidence="2">The sequence shown here is derived from an EMBL/GenBank/DDBJ whole genome shotgun (WGS) entry which is preliminary data.</text>
</comment>
<dbReference type="AlphaFoldDB" id="A0AAV7F4X3"/>
<proteinExistence type="predicted"/>
<evidence type="ECO:0000313" key="3">
    <source>
        <dbReference type="Proteomes" id="UP000825729"/>
    </source>
</evidence>
<dbReference type="EMBL" id="JAINDJ010000002">
    <property type="protein sequence ID" value="KAG9456215.1"/>
    <property type="molecule type" value="Genomic_DNA"/>
</dbReference>
<evidence type="ECO:0000313" key="2">
    <source>
        <dbReference type="EMBL" id="KAG9456215.1"/>
    </source>
</evidence>